<keyword evidence="2" id="KW-1003">Cell membrane</keyword>
<feature type="transmembrane region" description="Helical" evidence="6">
    <location>
        <begin position="247"/>
        <end position="268"/>
    </location>
</feature>
<comment type="caution">
    <text evidence="7">The sequence shown here is derived from an EMBL/GenBank/DDBJ whole genome shotgun (WGS) entry which is preliminary data.</text>
</comment>
<evidence type="ECO:0000256" key="1">
    <source>
        <dbReference type="ARBA" id="ARBA00004651"/>
    </source>
</evidence>
<feature type="transmembrane region" description="Helical" evidence="6">
    <location>
        <begin position="375"/>
        <end position="398"/>
    </location>
</feature>
<dbReference type="PANTHER" id="PTHR23513:SF6">
    <property type="entry name" value="MAJOR FACILITATOR SUPERFAMILY ASSOCIATED DOMAIN-CONTAINING PROTEIN"/>
    <property type="match status" value="1"/>
</dbReference>
<keyword evidence="3 6" id="KW-0812">Transmembrane</keyword>
<keyword evidence="8" id="KW-1185">Reference proteome</keyword>
<evidence type="ECO:0000256" key="4">
    <source>
        <dbReference type="ARBA" id="ARBA00022989"/>
    </source>
</evidence>
<evidence type="ECO:0000256" key="2">
    <source>
        <dbReference type="ARBA" id="ARBA00022475"/>
    </source>
</evidence>
<evidence type="ECO:0000256" key="5">
    <source>
        <dbReference type="ARBA" id="ARBA00023136"/>
    </source>
</evidence>
<evidence type="ECO:0000256" key="6">
    <source>
        <dbReference type="SAM" id="Phobius"/>
    </source>
</evidence>
<feature type="transmembrane region" description="Helical" evidence="6">
    <location>
        <begin position="410"/>
        <end position="435"/>
    </location>
</feature>
<sequence>MSTIDKLFPGFTQEQKRNLLFYTIGIMCYKLGLESALGAVKTMMTERFNSNPATSANAFTTLGLLEGLNQLMQSLGSIAVAPLIFRFKTPQVLSAAISFFAAISVVFLVLEPATGGKLVTYITKNGKEVPDPSTYGNWSPYIIFPLFLLIGGAYGIIELIRRVIPRDIVGGDVGKLKKMDATVHIWYEVAGTGGAFFSAFMIQKLGHVYAMCVVPPLFIAAAFSWYQVSSPERNLAKLKDAPKRSALGAMAHYTAVYFSSIVTGARIIFSSRRFIWLIPGYTLGLVFHRYLENGIAPNFSKIVLGDASYAQIMNGGSNFGELVGAFTVFIFNTQIKTPIPWVRWDALVLNLLWLVPCLGYQFLSTGTTPQTFAWMVAGLFMFISMGWAAGDVSLAAYVQSQLEHNEEEELTGEVSPLGAVMAFLYSSYIVLYFGLNFGLGKYLDVYANRVKAIKNDKNLAYQTGIEPFYMIAGVMFSVGCVVIFAGTFIPKGSLAINPEIISDDDVLDAETGKQNTTGVVEFAHDISDVKK</sequence>
<evidence type="ECO:0008006" key="9">
    <source>
        <dbReference type="Google" id="ProtNLM"/>
    </source>
</evidence>
<feature type="transmembrane region" description="Helical" evidence="6">
    <location>
        <begin position="138"/>
        <end position="157"/>
    </location>
</feature>
<dbReference type="InterPro" id="IPR036259">
    <property type="entry name" value="MFS_trans_sf"/>
</dbReference>
<comment type="subcellular location">
    <subcellularLocation>
        <location evidence="1">Cell membrane</location>
        <topology evidence="1">Multi-pass membrane protein</topology>
    </subcellularLocation>
</comment>
<reference evidence="7 8" key="1">
    <citation type="journal article" date="2019" name="Sci. Rep.">
        <title>Comparative genomics of chytrid fungi reveal insights into the obligate biotrophic and pathogenic lifestyle of Synchytrium endobioticum.</title>
        <authorList>
            <person name="van de Vossenberg B.T.L.H."/>
            <person name="Warris S."/>
            <person name="Nguyen H.D.T."/>
            <person name="van Gent-Pelzer M.P.E."/>
            <person name="Joly D.L."/>
            <person name="van de Geest H.C."/>
            <person name="Bonants P.J.M."/>
            <person name="Smith D.S."/>
            <person name="Levesque C.A."/>
            <person name="van der Lee T.A.J."/>
        </authorList>
    </citation>
    <scope>NUCLEOTIDE SEQUENCE [LARGE SCALE GENOMIC DNA]</scope>
    <source>
        <strain evidence="7 8">CBS 675.73</strain>
    </source>
</reference>
<dbReference type="Proteomes" id="UP000320333">
    <property type="component" value="Unassembled WGS sequence"/>
</dbReference>
<evidence type="ECO:0000313" key="8">
    <source>
        <dbReference type="Proteomes" id="UP000320333"/>
    </source>
</evidence>
<dbReference type="GO" id="GO:0005886">
    <property type="term" value="C:plasma membrane"/>
    <property type="evidence" value="ECO:0007669"/>
    <property type="project" value="UniProtKB-SubCell"/>
</dbReference>
<keyword evidence="4 6" id="KW-1133">Transmembrane helix</keyword>
<dbReference type="OrthoDB" id="5344169at2759"/>
<accession>A0A507F6U5</accession>
<feature type="transmembrane region" description="Helical" evidence="6">
    <location>
        <begin position="468"/>
        <end position="489"/>
    </location>
</feature>
<organism evidence="7 8">
    <name type="scientific">Chytriomyces confervae</name>
    <dbReference type="NCBI Taxonomy" id="246404"/>
    <lineage>
        <taxon>Eukaryota</taxon>
        <taxon>Fungi</taxon>
        <taxon>Fungi incertae sedis</taxon>
        <taxon>Chytridiomycota</taxon>
        <taxon>Chytridiomycota incertae sedis</taxon>
        <taxon>Chytridiomycetes</taxon>
        <taxon>Chytridiales</taxon>
        <taxon>Chytriomycetaceae</taxon>
        <taxon>Chytriomyces</taxon>
    </lineage>
</organism>
<protein>
    <recommendedName>
        <fullName evidence="9">Major facilitator superfamily associated domain-containing protein</fullName>
    </recommendedName>
</protein>
<dbReference type="EMBL" id="QEAP01000254">
    <property type="protein sequence ID" value="TPX71337.1"/>
    <property type="molecule type" value="Genomic_DNA"/>
</dbReference>
<proteinExistence type="predicted"/>
<gene>
    <name evidence="7" type="ORF">CcCBS67573_g06213</name>
</gene>
<feature type="transmembrane region" description="Helical" evidence="6">
    <location>
        <begin position="92"/>
        <end position="110"/>
    </location>
</feature>
<feature type="transmembrane region" description="Helical" evidence="6">
    <location>
        <begin position="20"/>
        <end position="40"/>
    </location>
</feature>
<dbReference type="PANTHER" id="PTHR23513">
    <property type="entry name" value="INTEGRAL MEMBRANE EFFLUX PROTEIN-RELATED"/>
    <property type="match status" value="1"/>
</dbReference>
<dbReference type="SUPFAM" id="SSF103473">
    <property type="entry name" value="MFS general substrate transporter"/>
    <property type="match status" value="1"/>
</dbReference>
<dbReference type="AlphaFoldDB" id="A0A507F6U5"/>
<feature type="transmembrane region" description="Helical" evidence="6">
    <location>
        <begin position="344"/>
        <end position="363"/>
    </location>
</feature>
<feature type="transmembrane region" description="Helical" evidence="6">
    <location>
        <begin position="274"/>
        <end position="291"/>
    </location>
</feature>
<keyword evidence="5 6" id="KW-0472">Membrane</keyword>
<feature type="transmembrane region" description="Helical" evidence="6">
    <location>
        <begin position="208"/>
        <end position="226"/>
    </location>
</feature>
<name>A0A507F6U5_9FUNG</name>
<evidence type="ECO:0000256" key="3">
    <source>
        <dbReference type="ARBA" id="ARBA00022692"/>
    </source>
</evidence>
<evidence type="ECO:0000313" key="7">
    <source>
        <dbReference type="EMBL" id="TPX71337.1"/>
    </source>
</evidence>